<feature type="transmembrane region" description="Helical" evidence="1">
    <location>
        <begin position="7"/>
        <end position="25"/>
    </location>
</feature>
<accession>A0ABY7GCV2</accession>
<dbReference type="Proteomes" id="UP001162780">
    <property type="component" value="Chromosome"/>
</dbReference>
<reference evidence="2" key="1">
    <citation type="submission" date="2022-11" db="EMBL/GenBank/DDBJ databases">
        <title>Methylomonas rapida sp. nov., Carotenoid-Producing Obligate Methanotrophs with High Growth Characteristics and Biotechnological Potential.</title>
        <authorList>
            <person name="Tikhonova E.N."/>
            <person name="Suleimanov R.Z."/>
            <person name="Miroshnikov K."/>
            <person name="Oshkin I.Y."/>
            <person name="Belova S.E."/>
            <person name="Danilova O.V."/>
            <person name="Ashikhmin A."/>
            <person name="Konopkin A."/>
            <person name="But S.Y."/>
            <person name="Khmelenina V.N."/>
            <person name="Kuznetsov N."/>
            <person name="Pimenov N.V."/>
            <person name="Dedysh S.N."/>
        </authorList>
    </citation>
    <scope>NUCLEOTIDE SEQUENCE</scope>
    <source>
        <strain evidence="2">MP1</strain>
    </source>
</reference>
<organism evidence="2 3">
    <name type="scientific">Methylomonas rapida</name>
    <dbReference type="NCBI Taxonomy" id="2963939"/>
    <lineage>
        <taxon>Bacteria</taxon>
        <taxon>Pseudomonadati</taxon>
        <taxon>Pseudomonadota</taxon>
        <taxon>Gammaproteobacteria</taxon>
        <taxon>Methylococcales</taxon>
        <taxon>Methylococcaceae</taxon>
        <taxon>Methylomonas</taxon>
    </lineage>
</organism>
<dbReference type="EMBL" id="CP113517">
    <property type="protein sequence ID" value="WAR43125.1"/>
    <property type="molecule type" value="Genomic_DNA"/>
</dbReference>
<proteinExistence type="predicted"/>
<feature type="transmembrane region" description="Helical" evidence="1">
    <location>
        <begin position="73"/>
        <end position="102"/>
    </location>
</feature>
<sequence>MNIKKTLVVGVMLILGILIMHFSLFSTSPSQGFNLLLYEPFNFAFSVFVFFIFLYINILYIGTVVINKAYTELLLIILYAILFSVIWTVIAFLALVQFHLILGGQL</sequence>
<evidence type="ECO:0000256" key="1">
    <source>
        <dbReference type="SAM" id="Phobius"/>
    </source>
</evidence>
<protein>
    <submittedName>
        <fullName evidence="2">Uncharacterized protein</fullName>
    </submittedName>
</protein>
<keyword evidence="1" id="KW-0472">Membrane</keyword>
<name>A0ABY7GCV2_9GAMM</name>
<keyword evidence="1" id="KW-1133">Transmembrane helix</keyword>
<feature type="transmembrane region" description="Helical" evidence="1">
    <location>
        <begin position="45"/>
        <end position="66"/>
    </location>
</feature>
<keyword evidence="3" id="KW-1185">Reference proteome</keyword>
<keyword evidence="1" id="KW-0812">Transmembrane</keyword>
<evidence type="ECO:0000313" key="2">
    <source>
        <dbReference type="EMBL" id="WAR43125.1"/>
    </source>
</evidence>
<gene>
    <name evidence="2" type="ORF">NM686_012035</name>
</gene>
<dbReference type="RefSeq" id="WP_255188103.1">
    <property type="nucleotide sequence ID" value="NZ_CP113517.1"/>
</dbReference>
<evidence type="ECO:0000313" key="3">
    <source>
        <dbReference type="Proteomes" id="UP001162780"/>
    </source>
</evidence>